<accession>A0ABD0KJC8</accession>
<dbReference type="InterPro" id="IPR035914">
    <property type="entry name" value="Sperma_CUB_dom_sf"/>
</dbReference>
<feature type="chain" id="PRO_5044874338" description="CUB domain-containing protein" evidence="5">
    <location>
        <begin position="24"/>
        <end position="208"/>
    </location>
</feature>
<keyword evidence="1" id="KW-0677">Repeat</keyword>
<protein>
    <recommendedName>
        <fullName evidence="6">CUB domain-containing protein</fullName>
    </recommendedName>
</protein>
<dbReference type="SUPFAM" id="SSF49854">
    <property type="entry name" value="Spermadhesin, CUB domain"/>
    <property type="match status" value="1"/>
</dbReference>
<dbReference type="EMBL" id="JACVVK020000170">
    <property type="protein sequence ID" value="KAK7487047.1"/>
    <property type="molecule type" value="Genomic_DNA"/>
</dbReference>
<dbReference type="InterPro" id="IPR000859">
    <property type="entry name" value="CUB_dom"/>
</dbReference>
<sequence>MCRSLSAFGVTALVFAVTTGSRGKCPSNGFERFLVQTSIKVLDSPNFPFSYSNNLNCSWLIDAPDDDHYIRLETNTMDMKYSNNCSEDSLSIYDGQWPSSPLLGRFCGKTAISTTSTGRRMLVVLATDSSADGKFQLKLYGVNSKLSTPASTTETTSEVKAEEHKKEDLELNTWLVAGGVLGGGVVFLVILCTVCMRRRSQHPPDARN</sequence>
<keyword evidence="5" id="KW-0732">Signal</keyword>
<dbReference type="AlphaFoldDB" id="A0ABD0KJC8"/>
<evidence type="ECO:0000313" key="8">
    <source>
        <dbReference type="Proteomes" id="UP001519460"/>
    </source>
</evidence>
<name>A0ABD0KJC8_9CAEN</name>
<evidence type="ECO:0000256" key="1">
    <source>
        <dbReference type="ARBA" id="ARBA00022737"/>
    </source>
</evidence>
<dbReference type="FunFam" id="2.60.120.290:FF:000005">
    <property type="entry name" value="Procollagen C-endopeptidase enhancer 1"/>
    <property type="match status" value="1"/>
</dbReference>
<dbReference type="Gene3D" id="2.60.120.290">
    <property type="entry name" value="Spermadhesin, CUB domain"/>
    <property type="match status" value="1"/>
</dbReference>
<keyword evidence="4" id="KW-0812">Transmembrane</keyword>
<keyword evidence="4" id="KW-0472">Membrane</keyword>
<dbReference type="PANTHER" id="PTHR24251:SF37">
    <property type="entry name" value="CUB DOMAIN-CONTAINING PROTEIN"/>
    <property type="match status" value="1"/>
</dbReference>
<comment type="caution">
    <text evidence="7">The sequence shown here is derived from an EMBL/GenBank/DDBJ whole genome shotgun (WGS) entry which is preliminary data.</text>
</comment>
<gene>
    <name evidence="7" type="ORF">BaRGS_00021717</name>
</gene>
<comment type="caution">
    <text evidence="3">Lacks conserved residue(s) required for the propagation of feature annotation.</text>
</comment>
<evidence type="ECO:0000256" key="2">
    <source>
        <dbReference type="ARBA" id="ARBA00023157"/>
    </source>
</evidence>
<evidence type="ECO:0000256" key="4">
    <source>
        <dbReference type="SAM" id="Phobius"/>
    </source>
</evidence>
<evidence type="ECO:0000256" key="3">
    <source>
        <dbReference type="PROSITE-ProRule" id="PRU00059"/>
    </source>
</evidence>
<keyword evidence="8" id="KW-1185">Reference proteome</keyword>
<dbReference type="Pfam" id="PF00431">
    <property type="entry name" value="CUB"/>
    <property type="match status" value="1"/>
</dbReference>
<feature type="domain" description="CUB" evidence="6">
    <location>
        <begin position="25"/>
        <end position="149"/>
    </location>
</feature>
<keyword evidence="4" id="KW-1133">Transmembrane helix</keyword>
<reference evidence="7 8" key="1">
    <citation type="journal article" date="2023" name="Sci. Data">
        <title>Genome assembly of the Korean intertidal mud-creeper Batillaria attramentaria.</title>
        <authorList>
            <person name="Patra A.K."/>
            <person name="Ho P.T."/>
            <person name="Jun S."/>
            <person name="Lee S.J."/>
            <person name="Kim Y."/>
            <person name="Won Y.J."/>
        </authorList>
    </citation>
    <scope>NUCLEOTIDE SEQUENCE [LARGE SCALE GENOMIC DNA]</scope>
    <source>
        <strain evidence="7">Wonlab-2016</strain>
    </source>
</reference>
<feature type="signal peptide" evidence="5">
    <location>
        <begin position="1"/>
        <end position="23"/>
    </location>
</feature>
<dbReference type="CDD" id="cd00041">
    <property type="entry name" value="CUB"/>
    <property type="match status" value="1"/>
</dbReference>
<dbReference type="Proteomes" id="UP001519460">
    <property type="component" value="Unassembled WGS sequence"/>
</dbReference>
<evidence type="ECO:0000256" key="5">
    <source>
        <dbReference type="SAM" id="SignalP"/>
    </source>
</evidence>
<organism evidence="7 8">
    <name type="scientific">Batillaria attramentaria</name>
    <dbReference type="NCBI Taxonomy" id="370345"/>
    <lineage>
        <taxon>Eukaryota</taxon>
        <taxon>Metazoa</taxon>
        <taxon>Spiralia</taxon>
        <taxon>Lophotrochozoa</taxon>
        <taxon>Mollusca</taxon>
        <taxon>Gastropoda</taxon>
        <taxon>Caenogastropoda</taxon>
        <taxon>Sorbeoconcha</taxon>
        <taxon>Cerithioidea</taxon>
        <taxon>Batillariidae</taxon>
        <taxon>Batillaria</taxon>
    </lineage>
</organism>
<evidence type="ECO:0000313" key="7">
    <source>
        <dbReference type="EMBL" id="KAK7487047.1"/>
    </source>
</evidence>
<dbReference type="PANTHER" id="PTHR24251">
    <property type="entry name" value="OVOCHYMASE-RELATED"/>
    <property type="match status" value="1"/>
</dbReference>
<dbReference type="SMART" id="SM00042">
    <property type="entry name" value="CUB"/>
    <property type="match status" value="1"/>
</dbReference>
<keyword evidence="2" id="KW-1015">Disulfide bond</keyword>
<feature type="transmembrane region" description="Helical" evidence="4">
    <location>
        <begin position="174"/>
        <end position="196"/>
    </location>
</feature>
<proteinExistence type="predicted"/>
<dbReference type="PROSITE" id="PS01180">
    <property type="entry name" value="CUB"/>
    <property type="match status" value="1"/>
</dbReference>
<evidence type="ECO:0000259" key="6">
    <source>
        <dbReference type="PROSITE" id="PS01180"/>
    </source>
</evidence>